<accession>A0A7X6KS14</accession>
<gene>
    <name evidence="5" type="ORF">HGA03_00625</name>
</gene>
<evidence type="ECO:0000313" key="6">
    <source>
        <dbReference type="Proteomes" id="UP000581206"/>
    </source>
</evidence>
<dbReference type="InterPro" id="IPR036390">
    <property type="entry name" value="WH_DNA-bd_sf"/>
</dbReference>
<dbReference type="GO" id="GO:0006950">
    <property type="term" value="P:response to stress"/>
    <property type="evidence" value="ECO:0007669"/>
    <property type="project" value="TreeGrafter"/>
</dbReference>
<dbReference type="AlphaFoldDB" id="A0A7X6KS14"/>
<dbReference type="Gene3D" id="1.10.10.10">
    <property type="entry name" value="Winged helix-like DNA-binding domain superfamily/Winged helix DNA-binding domain"/>
    <property type="match status" value="1"/>
</dbReference>
<keyword evidence="1" id="KW-0805">Transcription regulation</keyword>
<sequence>MDYVDRLRAEWARTLPELDTAPAEVVARISRIASLLTAHIDEALAGSGLTRTELDLLSALRRADRPMRASEVSTVTQASGAAITKRGDALERAGLIHRTVPDRDRRGVLLSLTEQGRATVDRLIPVRTAVEREAIDGLDSEELDHLAGLLSRVLVRVDRHG</sequence>
<dbReference type="PROSITE" id="PS01117">
    <property type="entry name" value="HTH_MARR_1"/>
    <property type="match status" value="1"/>
</dbReference>
<organism evidence="5 6">
    <name type="scientific">Cellulomonas denverensis</name>
    <dbReference type="NCBI Taxonomy" id="264297"/>
    <lineage>
        <taxon>Bacteria</taxon>
        <taxon>Bacillati</taxon>
        <taxon>Actinomycetota</taxon>
        <taxon>Actinomycetes</taxon>
        <taxon>Micrococcales</taxon>
        <taxon>Cellulomonadaceae</taxon>
        <taxon>Cellulomonas</taxon>
    </lineage>
</organism>
<dbReference type="GO" id="GO:0003700">
    <property type="term" value="F:DNA-binding transcription factor activity"/>
    <property type="evidence" value="ECO:0007669"/>
    <property type="project" value="InterPro"/>
</dbReference>
<comment type="caution">
    <text evidence="5">The sequence shown here is derived from an EMBL/GenBank/DDBJ whole genome shotgun (WGS) entry which is preliminary data.</text>
</comment>
<reference evidence="5 6" key="1">
    <citation type="submission" date="2020-04" db="EMBL/GenBank/DDBJ databases">
        <title>MicrobeNet Type strains.</title>
        <authorList>
            <person name="Nicholson A.C."/>
        </authorList>
    </citation>
    <scope>NUCLEOTIDE SEQUENCE [LARGE SCALE GENOMIC DNA]</scope>
    <source>
        <strain evidence="5 6">ATCC BAA-788</strain>
    </source>
</reference>
<dbReference type="InterPro" id="IPR000835">
    <property type="entry name" value="HTH_MarR-typ"/>
</dbReference>
<dbReference type="InterPro" id="IPR036388">
    <property type="entry name" value="WH-like_DNA-bd_sf"/>
</dbReference>
<keyword evidence="6" id="KW-1185">Reference proteome</keyword>
<feature type="domain" description="HTH marR-type" evidence="4">
    <location>
        <begin position="22"/>
        <end position="155"/>
    </location>
</feature>
<dbReference type="PRINTS" id="PR00598">
    <property type="entry name" value="HTHMARR"/>
</dbReference>
<dbReference type="SMART" id="SM00347">
    <property type="entry name" value="HTH_MARR"/>
    <property type="match status" value="1"/>
</dbReference>
<evidence type="ECO:0000313" key="5">
    <source>
        <dbReference type="EMBL" id="NKY21167.1"/>
    </source>
</evidence>
<dbReference type="InterPro" id="IPR039422">
    <property type="entry name" value="MarR/SlyA-like"/>
</dbReference>
<keyword evidence="2" id="KW-0238">DNA-binding</keyword>
<dbReference type="PROSITE" id="PS50995">
    <property type="entry name" value="HTH_MARR_2"/>
    <property type="match status" value="1"/>
</dbReference>
<evidence type="ECO:0000256" key="1">
    <source>
        <dbReference type="ARBA" id="ARBA00023015"/>
    </source>
</evidence>
<dbReference type="GO" id="GO:0003677">
    <property type="term" value="F:DNA binding"/>
    <property type="evidence" value="ECO:0007669"/>
    <property type="project" value="UniProtKB-KW"/>
</dbReference>
<dbReference type="RefSeq" id="WP_168628291.1">
    <property type="nucleotide sequence ID" value="NZ_BONL01000003.1"/>
</dbReference>
<protein>
    <submittedName>
        <fullName evidence="5">MarR family transcriptional regulator</fullName>
    </submittedName>
</protein>
<keyword evidence="3" id="KW-0804">Transcription</keyword>
<evidence type="ECO:0000259" key="4">
    <source>
        <dbReference type="PROSITE" id="PS50995"/>
    </source>
</evidence>
<dbReference type="PANTHER" id="PTHR33164">
    <property type="entry name" value="TRANSCRIPTIONAL REGULATOR, MARR FAMILY"/>
    <property type="match status" value="1"/>
</dbReference>
<dbReference type="SUPFAM" id="SSF46785">
    <property type="entry name" value="Winged helix' DNA-binding domain"/>
    <property type="match status" value="1"/>
</dbReference>
<dbReference type="Proteomes" id="UP000581206">
    <property type="component" value="Unassembled WGS sequence"/>
</dbReference>
<dbReference type="EMBL" id="JAAXOX010000001">
    <property type="protein sequence ID" value="NKY21167.1"/>
    <property type="molecule type" value="Genomic_DNA"/>
</dbReference>
<dbReference type="Pfam" id="PF12802">
    <property type="entry name" value="MarR_2"/>
    <property type="match status" value="1"/>
</dbReference>
<evidence type="ECO:0000256" key="3">
    <source>
        <dbReference type="ARBA" id="ARBA00023163"/>
    </source>
</evidence>
<name>A0A7X6KS14_9CELL</name>
<dbReference type="InterPro" id="IPR023187">
    <property type="entry name" value="Tscrpt_reg_MarR-type_CS"/>
</dbReference>
<proteinExistence type="predicted"/>
<evidence type="ECO:0000256" key="2">
    <source>
        <dbReference type="ARBA" id="ARBA00023125"/>
    </source>
</evidence>
<dbReference type="PANTHER" id="PTHR33164:SF104">
    <property type="entry name" value="TRANSCRIPTIONAL REGULATORY PROTEIN"/>
    <property type="match status" value="1"/>
</dbReference>